<feature type="region of interest" description="Disordered" evidence="1">
    <location>
        <begin position="1"/>
        <end position="42"/>
    </location>
</feature>
<evidence type="ECO:0000313" key="3">
    <source>
        <dbReference type="Proteomes" id="UP000260680"/>
    </source>
</evidence>
<evidence type="ECO:0008006" key="4">
    <source>
        <dbReference type="Google" id="ProtNLM"/>
    </source>
</evidence>
<dbReference type="AlphaFoldDB" id="A0A3E2NHK4"/>
<protein>
    <recommendedName>
        <fullName evidence="4">Late competence development ComFB family protein</fullName>
    </recommendedName>
</protein>
<dbReference type="InterPro" id="IPR019657">
    <property type="entry name" value="ComFB"/>
</dbReference>
<evidence type="ECO:0000256" key="1">
    <source>
        <dbReference type="SAM" id="MobiDB-lite"/>
    </source>
</evidence>
<dbReference type="RefSeq" id="WP_117415695.1">
    <property type="nucleotide sequence ID" value="NZ_QOHO01000012.1"/>
</dbReference>
<dbReference type="OrthoDB" id="5616024at2"/>
<gene>
    <name evidence="2" type="ORF">DS742_03785</name>
</gene>
<accession>A0A3E2NHK4</accession>
<evidence type="ECO:0000313" key="2">
    <source>
        <dbReference type="EMBL" id="RFZ80380.1"/>
    </source>
</evidence>
<name>A0A3E2NHK4_9FIRM</name>
<reference evidence="2 3" key="1">
    <citation type="submission" date="2018-07" db="EMBL/GenBank/DDBJ databases">
        <title>New species, Clostridium PI-S10-A1B.</title>
        <authorList>
            <person name="Krishna G."/>
            <person name="Summeta K."/>
            <person name="Shikha S."/>
            <person name="Prabhu P.B."/>
            <person name="Suresh K."/>
        </authorList>
    </citation>
    <scope>NUCLEOTIDE SEQUENCE [LARGE SCALE GENOMIC DNA]</scope>
    <source>
        <strain evidence="2 3">PI-S10-A1B</strain>
    </source>
</reference>
<feature type="region of interest" description="Disordered" evidence="1">
    <location>
        <begin position="82"/>
        <end position="178"/>
    </location>
</feature>
<comment type="caution">
    <text evidence="2">The sequence shown here is derived from an EMBL/GenBank/DDBJ whole genome shotgun (WGS) entry which is preliminary data.</text>
</comment>
<dbReference type="Proteomes" id="UP000260680">
    <property type="component" value="Unassembled WGS sequence"/>
</dbReference>
<feature type="compositionally biased region" description="Acidic residues" evidence="1">
    <location>
        <begin position="112"/>
        <end position="126"/>
    </location>
</feature>
<proteinExistence type="predicted"/>
<organism evidence="2 3">
    <name type="scientific">Lacrimispora amygdalina</name>
    <dbReference type="NCBI Taxonomy" id="253257"/>
    <lineage>
        <taxon>Bacteria</taxon>
        <taxon>Bacillati</taxon>
        <taxon>Bacillota</taxon>
        <taxon>Clostridia</taxon>
        <taxon>Lachnospirales</taxon>
        <taxon>Lachnospiraceae</taxon>
        <taxon>Lacrimispora</taxon>
    </lineage>
</organism>
<sequence length="327" mass="35439">MARKSSKTAHVMNLLAGGEAESSKSEAAKENLAASQAAESKGTIKELTVLAQQASIQMQEGPLSPSPISIIDLSSSVQDPVAELIRQQLEEDEKAENQTDLNQDGADNAIAEPEEESVSDLTEPDFDEKPPTDTEELPAAEPYTEPSDNQTNTENEHSNSDGFDTDDGVPTDLSDSDNRIAADLSDTDIQIPVDLPVADDQIPADISDTDEQLPADLPVADDQILRDLSITDNPSPPLTPNFKYLNVMEHVVENIAKDYMERLGGCTCERCIADVIALTLTKLPPKYVVVEPPAASPLLNFYSSRFAPQVIVEVTKSCFTVKENPHH</sequence>
<dbReference type="Pfam" id="PF10719">
    <property type="entry name" value="ComFB"/>
    <property type="match status" value="1"/>
</dbReference>
<dbReference type="EMBL" id="QOHO01000012">
    <property type="protein sequence ID" value="RFZ80380.1"/>
    <property type="molecule type" value="Genomic_DNA"/>
</dbReference>